<keyword evidence="8 12" id="KW-1133">Transmembrane helix</keyword>
<evidence type="ECO:0000256" key="12">
    <source>
        <dbReference type="SAM" id="Phobius"/>
    </source>
</evidence>
<dbReference type="InterPro" id="IPR045863">
    <property type="entry name" value="CorA_TM1_TM2"/>
</dbReference>
<feature type="transmembrane region" description="Helical" evidence="12">
    <location>
        <begin position="262"/>
        <end position="283"/>
    </location>
</feature>
<evidence type="ECO:0000313" key="14">
    <source>
        <dbReference type="EMBL" id="RKS88225.1"/>
    </source>
</evidence>
<keyword evidence="16" id="KW-1185">Reference proteome</keyword>
<keyword evidence="5" id="KW-0997">Cell inner membrane</keyword>
<dbReference type="CDD" id="cd12833">
    <property type="entry name" value="ZntB-like_1"/>
    <property type="match status" value="1"/>
</dbReference>
<keyword evidence="11" id="KW-0175">Coiled coil</keyword>
<dbReference type="Gene3D" id="1.20.58.340">
    <property type="entry name" value="Magnesium transport protein CorA, transmembrane region"/>
    <property type="match status" value="2"/>
</dbReference>
<evidence type="ECO:0000256" key="10">
    <source>
        <dbReference type="ARBA" id="ARBA00023136"/>
    </source>
</evidence>
<keyword evidence="4" id="KW-1003">Cell membrane</keyword>
<evidence type="ECO:0000256" key="9">
    <source>
        <dbReference type="ARBA" id="ARBA00023065"/>
    </source>
</evidence>
<evidence type="ECO:0000256" key="11">
    <source>
        <dbReference type="SAM" id="Coils"/>
    </source>
</evidence>
<dbReference type="SUPFAM" id="SSF143865">
    <property type="entry name" value="CorA soluble domain-like"/>
    <property type="match status" value="1"/>
</dbReference>
<dbReference type="AlphaFoldDB" id="A0AAD1D8V4"/>
<reference evidence="13 15" key="1">
    <citation type="submission" date="2018-06" db="EMBL/GenBank/DDBJ databases">
        <title>Complete Genome Sequence of the Microcystin-Degrading Bacterium Sphingosinicella microcystinivorans Strain B-9.</title>
        <authorList>
            <person name="Jin H."/>
            <person name="Nishizawa T."/>
            <person name="Guo Y."/>
            <person name="Nishizawa A."/>
            <person name="Park H."/>
            <person name="Kato H."/>
            <person name="Tsuji K."/>
            <person name="Harada K."/>
        </authorList>
    </citation>
    <scope>NUCLEOTIDE SEQUENCE [LARGE SCALE GENOMIC DNA]</scope>
    <source>
        <strain evidence="13 15">B9</strain>
    </source>
</reference>
<evidence type="ECO:0000256" key="4">
    <source>
        <dbReference type="ARBA" id="ARBA00022475"/>
    </source>
</evidence>
<dbReference type="GO" id="GO:0050897">
    <property type="term" value="F:cobalt ion binding"/>
    <property type="evidence" value="ECO:0007669"/>
    <property type="project" value="TreeGrafter"/>
</dbReference>
<dbReference type="PANTHER" id="PTHR46494:SF3">
    <property type="entry name" value="ZINC TRANSPORT PROTEIN ZNTB"/>
    <property type="match status" value="1"/>
</dbReference>
<dbReference type="Proteomes" id="UP000276029">
    <property type="component" value="Unassembled WGS sequence"/>
</dbReference>
<proteinExistence type="inferred from homology"/>
<accession>A0AAD1D8V4</accession>
<dbReference type="Proteomes" id="UP000275727">
    <property type="component" value="Chromosome"/>
</dbReference>
<dbReference type="KEGG" id="smic:SmB9_36950"/>
<reference evidence="14 16" key="2">
    <citation type="submission" date="2018-10" db="EMBL/GenBank/DDBJ databases">
        <title>Genomic Encyclopedia of Type Strains, Phase IV (KMG-IV): sequencing the most valuable type-strain genomes for metagenomic binning, comparative biology and taxonomic classification.</title>
        <authorList>
            <person name="Goeker M."/>
        </authorList>
    </citation>
    <scope>NUCLEOTIDE SEQUENCE [LARGE SCALE GENOMIC DNA]</scope>
    <source>
        <strain evidence="14 16">DSM 19791</strain>
    </source>
</reference>
<dbReference type="InterPro" id="IPR002523">
    <property type="entry name" value="MgTranspt_CorA/ZnTranspt_ZntB"/>
</dbReference>
<keyword evidence="10 12" id="KW-0472">Membrane</keyword>
<name>A0AAD1D8V4_SPHMI</name>
<gene>
    <name evidence="13" type="primary">cmaX</name>
    <name evidence="14" type="ORF">DFR51_2873</name>
    <name evidence="13" type="ORF">SmB9_36950</name>
</gene>
<keyword evidence="6 12" id="KW-0812">Transmembrane</keyword>
<keyword evidence="9" id="KW-0406">Ion transport</keyword>
<dbReference type="GO" id="GO:0015087">
    <property type="term" value="F:cobalt ion transmembrane transporter activity"/>
    <property type="evidence" value="ECO:0007669"/>
    <property type="project" value="TreeGrafter"/>
</dbReference>
<dbReference type="EMBL" id="RBWX01000009">
    <property type="protein sequence ID" value="RKS88225.1"/>
    <property type="molecule type" value="Genomic_DNA"/>
</dbReference>
<dbReference type="GO" id="GO:0005886">
    <property type="term" value="C:plasma membrane"/>
    <property type="evidence" value="ECO:0007669"/>
    <property type="project" value="UniProtKB-SubCell"/>
</dbReference>
<keyword evidence="7" id="KW-0862">Zinc</keyword>
<dbReference type="InterPro" id="IPR045861">
    <property type="entry name" value="CorA_cytoplasmic_dom"/>
</dbReference>
<dbReference type="PANTHER" id="PTHR46494">
    <property type="entry name" value="CORA FAMILY METAL ION TRANSPORTER (EUROFUNG)"/>
    <property type="match status" value="1"/>
</dbReference>
<evidence type="ECO:0000313" key="16">
    <source>
        <dbReference type="Proteomes" id="UP000276029"/>
    </source>
</evidence>
<dbReference type="Pfam" id="PF01544">
    <property type="entry name" value="CorA"/>
    <property type="match status" value="1"/>
</dbReference>
<dbReference type="GO" id="GO:0000287">
    <property type="term" value="F:magnesium ion binding"/>
    <property type="evidence" value="ECO:0007669"/>
    <property type="project" value="TreeGrafter"/>
</dbReference>
<dbReference type="Gene3D" id="3.30.460.20">
    <property type="entry name" value="CorA soluble domain-like"/>
    <property type="match status" value="1"/>
</dbReference>
<organism evidence="13 15">
    <name type="scientific">Sphingosinicella microcystinivorans</name>
    <dbReference type="NCBI Taxonomy" id="335406"/>
    <lineage>
        <taxon>Bacteria</taxon>
        <taxon>Pseudomonadati</taxon>
        <taxon>Pseudomonadota</taxon>
        <taxon>Alphaproteobacteria</taxon>
        <taxon>Sphingomonadales</taxon>
        <taxon>Sphingosinicellaceae</taxon>
        <taxon>Sphingosinicella</taxon>
    </lineage>
</organism>
<evidence type="ECO:0000256" key="6">
    <source>
        <dbReference type="ARBA" id="ARBA00022692"/>
    </source>
</evidence>
<dbReference type="RefSeq" id="WP_121052260.1">
    <property type="nucleotide sequence ID" value="NZ_AP018711.1"/>
</dbReference>
<evidence type="ECO:0000256" key="1">
    <source>
        <dbReference type="ARBA" id="ARBA00004651"/>
    </source>
</evidence>
<evidence type="ECO:0000256" key="8">
    <source>
        <dbReference type="ARBA" id="ARBA00022989"/>
    </source>
</evidence>
<feature type="transmembrane region" description="Helical" evidence="12">
    <location>
        <begin position="295"/>
        <end position="315"/>
    </location>
</feature>
<dbReference type="EMBL" id="AP018711">
    <property type="protein sequence ID" value="BBE36037.1"/>
    <property type="molecule type" value="Genomic_DNA"/>
</dbReference>
<sequence length="322" mass="35549">MTSEGSFAYTILSDGTATRIDTPPGSDEAPTCALLWRHIDGNDTACREWLEKRSGIPEAAVWSLLELETRPRAVKIGEGALVILRGVNENPDADPDDLVSIRLWVTAGQVLSINFRPLLAIADMEHVLRDRAVRDAGDFIVELADVLIRRIDHTLDDLSESLDLLEEDVIDERRSHLRPRIGKVRRTAIGLRRFISPQRDALTQLASGPFGFFDESDRINLSAAANSVTRIIEEIDAVRDQAAVLSDQLSDLRQEAVGNRTLVLSIVSAVFLPLTFITGLIGMNVTGIPYADEAWAFYAIVGLNLALGLGVLAWLRVKGWFR</sequence>
<evidence type="ECO:0000256" key="5">
    <source>
        <dbReference type="ARBA" id="ARBA00022519"/>
    </source>
</evidence>
<dbReference type="GO" id="GO:0015095">
    <property type="term" value="F:magnesium ion transmembrane transporter activity"/>
    <property type="evidence" value="ECO:0007669"/>
    <property type="project" value="TreeGrafter"/>
</dbReference>
<comment type="subcellular location">
    <subcellularLocation>
        <location evidence="1">Cell membrane</location>
        <topology evidence="1">Multi-pass membrane protein</topology>
    </subcellularLocation>
</comment>
<comment type="similarity">
    <text evidence="2">Belongs to the CorA metal ion transporter (MIT) (TC 1.A.35) family.</text>
</comment>
<evidence type="ECO:0000256" key="7">
    <source>
        <dbReference type="ARBA" id="ARBA00022833"/>
    </source>
</evidence>
<keyword evidence="3" id="KW-0813">Transport</keyword>
<feature type="coiled-coil region" evidence="11">
    <location>
        <begin position="148"/>
        <end position="175"/>
    </location>
</feature>
<dbReference type="SUPFAM" id="SSF144083">
    <property type="entry name" value="Magnesium transport protein CorA, transmembrane region"/>
    <property type="match status" value="1"/>
</dbReference>
<evidence type="ECO:0000256" key="3">
    <source>
        <dbReference type="ARBA" id="ARBA00022448"/>
    </source>
</evidence>
<protein>
    <submittedName>
        <fullName evidence="13 14">Transporter</fullName>
    </submittedName>
</protein>
<evidence type="ECO:0000256" key="2">
    <source>
        <dbReference type="ARBA" id="ARBA00009765"/>
    </source>
</evidence>
<evidence type="ECO:0000313" key="13">
    <source>
        <dbReference type="EMBL" id="BBE36037.1"/>
    </source>
</evidence>
<evidence type="ECO:0000313" key="15">
    <source>
        <dbReference type="Proteomes" id="UP000275727"/>
    </source>
</evidence>